<keyword evidence="4" id="KW-1185">Reference proteome</keyword>
<dbReference type="OrthoDB" id="411394at2759"/>
<feature type="region of interest" description="Disordered" evidence="1">
    <location>
        <begin position="89"/>
        <end position="118"/>
    </location>
</feature>
<dbReference type="GO" id="GO:0005524">
    <property type="term" value="F:ATP binding"/>
    <property type="evidence" value="ECO:0007669"/>
    <property type="project" value="InterPro"/>
</dbReference>
<dbReference type="GO" id="GO:0004672">
    <property type="term" value="F:protein kinase activity"/>
    <property type="evidence" value="ECO:0007669"/>
    <property type="project" value="InterPro"/>
</dbReference>
<dbReference type="InterPro" id="IPR000719">
    <property type="entry name" value="Prot_kinase_dom"/>
</dbReference>
<feature type="compositionally biased region" description="Polar residues" evidence="1">
    <location>
        <begin position="412"/>
        <end position="421"/>
    </location>
</feature>
<feature type="region of interest" description="Disordered" evidence="1">
    <location>
        <begin position="184"/>
        <end position="255"/>
    </location>
</feature>
<feature type="compositionally biased region" description="Pro residues" evidence="1">
    <location>
        <begin position="245"/>
        <end position="255"/>
    </location>
</feature>
<dbReference type="VEuPathDB" id="CryptoDB:Vbra_15988"/>
<dbReference type="SUPFAM" id="SSF56112">
    <property type="entry name" value="Protein kinase-like (PK-like)"/>
    <property type="match status" value="1"/>
</dbReference>
<feature type="region of interest" description="Disordered" evidence="1">
    <location>
        <begin position="387"/>
        <end position="458"/>
    </location>
</feature>
<dbReference type="InParanoid" id="A0A0G4FQL9"/>
<reference evidence="3 4" key="1">
    <citation type="submission" date="2014-11" db="EMBL/GenBank/DDBJ databases">
        <authorList>
            <person name="Zhu J."/>
            <person name="Qi W."/>
            <person name="Song R."/>
        </authorList>
    </citation>
    <scope>NUCLEOTIDE SEQUENCE [LARGE SCALE GENOMIC DNA]</scope>
</reference>
<evidence type="ECO:0000313" key="4">
    <source>
        <dbReference type="Proteomes" id="UP000041254"/>
    </source>
</evidence>
<accession>A0A0G4FQL9</accession>
<dbReference type="EMBL" id="CDMY01000482">
    <property type="protein sequence ID" value="CEM16743.1"/>
    <property type="molecule type" value="Genomic_DNA"/>
</dbReference>
<evidence type="ECO:0000313" key="3">
    <source>
        <dbReference type="EMBL" id="CEM16743.1"/>
    </source>
</evidence>
<organism evidence="3 4">
    <name type="scientific">Vitrella brassicaformis (strain CCMP3155)</name>
    <dbReference type="NCBI Taxonomy" id="1169540"/>
    <lineage>
        <taxon>Eukaryota</taxon>
        <taxon>Sar</taxon>
        <taxon>Alveolata</taxon>
        <taxon>Colpodellida</taxon>
        <taxon>Vitrellaceae</taxon>
        <taxon>Vitrella</taxon>
    </lineage>
</organism>
<feature type="compositionally biased region" description="Basic and acidic residues" evidence="1">
    <location>
        <begin position="387"/>
        <end position="399"/>
    </location>
</feature>
<protein>
    <recommendedName>
        <fullName evidence="2">Protein kinase domain-containing protein</fullName>
    </recommendedName>
</protein>
<evidence type="ECO:0000256" key="1">
    <source>
        <dbReference type="SAM" id="MobiDB-lite"/>
    </source>
</evidence>
<dbReference type="InterPro" id="IPR011009">
    <property type="entry name" value="Kinase-like_dom_sf"/>
</dbReference>
<evidence type="ECO:0000259" key="2">
    <source>
        <dbReference type="PROSITE" id="PS50011"/>
    </source>
</evidence>
<feature type="region of interest" description="Disordered" evidence="1">
    <location>
        <begin position="1"/>
        <end position="42"/>
    </location>
</feature>
<feature type="domain" description="Protein kinase" evidence="2">
    <location>
        <begin position="488"/>
        <end position="761"/>
    </location>
</feature>
<dbReference type="AlphaFoldDB" id="A0A0G4FQL9"/>
<feature type="compositionally biased region" description="Pro residues" evidence="1">
    <location>
        <begin position="97"/>
        <end position="118"/>
    </location>
</feature>
<feature type="compositionally biased region" description="Low complexity" evidence="1">
    <location>
        <begin position="232"/>
        <end position="244"/>
    </location>
</feature>
<feature type="compositionally biased region" description="Polar residues" evidence="1">
    <location>
        <begin position="212"/>
        <end position="231"/>
    </location>
</feature>
<gene>
    <name evidence="3" type="ORF">Vbra_15988</name>
</gene>
<sequence length="761" mass="82227">MMKTKMTTMRQQQPFPRPHSPELPRKPRRRRRRNFNVDSGDEGDCGVVERSCPFRCSRAGSRPVHVGFPRAPVGFCFCNCFSGASRRRADKDRSAHPGPPPHPPPPLQPHPAFPPPPPHPYFFPPFPPLFTPEGMYLPPHHLMMQPPPVPMAAANSMGAGAHPMPMSAEEVMRAHEGHVNMGREVGPSKVSGGVRPRLPTIVSPRSREKRTPSASATDGTQIAYGKTNQHGSFSAAAAAASSSDPAPPLPVPLPRPHPSHLYPIPTSGNAADPMAIPALPHVLQPQQPAMSTSQDTTNTTAAMGMALLHHRWAQQNNAFLRDKFGHPEEILRFSADQNAFVLALGGLPAADGQLFFTAAPGGDSAATEAGLTAALNEALMYAEEHLRQAQDDRHGRQPAEETQQQQQEEQIADSTTDVPQRTSDDSTDMSPSPDWPPRAPHQADLLPATAPAPPTHTQPAVIMPPLDASRYLDPGDVINVDHWTRFECRRLLCSGRGEYSIWVGLLKKAEADAHEAVCKYITEDQRREGAKRARELSATLRQEAARLREVNTAIETTAGGAPRQCQLATLASPTPTGTTSISPQLLAVVEDLEALRPVVSREGETLSGTGTCIIMSQAGEGVSLGEFCESVSLVPPLLKMTIAVNLVQSVLVLHEAQICHNDFHPDNVVLLDKTTGEVAIIDYESSRNIGAGDSRPLTTRPAAPCTTLHNLLAILQRRALKNETIGYESDMVSVMCSLLLLVVDGHQFGHTALPEGARGDA</sequence>
<name>A0A0G4FQL9_VITBC</name>
<dbReference type="Gene3D" id="1.10.510.10">
    <property type="entry name" value="Transferase(Phosphotransferase) domain 1"/>
    <property type="match status" value="1"/>
</dbReference>
<dbReference type="PROSITE" id="PS50011">
    <property type="entry name" value="PROTEIN_KINASE_DOM"/>
    <property type="match status" value="1"/>
</dbReference>
<feature type="compositionally biased region" description="Low complexity" evidence="1">
    <location>
        <begin position="400"/>
        <end position="409"/>
    </location>
</feature>
<proteinExistence type="predicted"/>
<dbReference type="Proteomes" id="UP000041254">
    <property type="component" value="Unassembled WGS sequence"/>
</dbReference>